<evidence type="ECO:0000313" key="2">
    <source>
        <dbReference type="EMBL" id="KAK3262012.1"/>
    </source>
</evidence>
<evidence type="ECO:0000313" key="3">
    <source>
        <dbReference type="Proteomes" id="UP001190700"/>
    </source>
</evidence>
<keyword evidence="3" id="KW-1185">Reference proteome</keyword>
<accession>A0AAE0FLG7</accession>
<dbReference type="SUPFAM" id="SSF53067">
    <property type="entry name" value="Actin-like ATPase domain"/>
    <property type="match status" value="1"/>
</dbReference>
<dbReference type="EMBL" id="LGRX02016505">
    <property type="protein sequence ID" value="KAK3262012.1"/>
    <property type="molecule type" value="Genomic_DNA"/>
</dbReference>
<protein>
    <submittedName>
        <fullName evidence="2">Uncharacterized protein</fullName>
    </submittedName>
</protein>
<reference evidence="2 3" key="1">
    <citation type="journal article" date="2015" name="Genome Biol. Evol.">
        <title>Comparative Genomics of a Bacterivorous Green Alga Reveals Evolutionary Causalities and Consequences of Phago-Mixotrophic Mode of Nutrition.</title>
        <authorList>
            <person name="Burns J.A."/>
            <person name="Paasch A."/>
            <person name="Narechania A."/>
            <person name="Kim E."/>
        </authorList>
    </citation>
    <scope>NUCLEOTIDE SEQUENCE [LARGE SCALE GENOMIC DNA]</scope>
    <source>
        <strain evidence="2 3">PLY_AMNH</strain>
    </source>
</reference>
<gene>
    <name evidence="2" type="ORF">CYMTET_29111</name>
</gene>
<organism evidence="2 3">
    <name type="scientific">Cymbomonas tetramitiformis</name>
    <dbReference type="NCBI Taxonomy" id="36881"/>
    <lineage>
        <taxon>Eukaryota</taxon>
        <taxon>Viridiplantae</taxon>
        <taxon>Chlorophyta</taxon>
        <taxon>Pyramimonadophyceae</taxon>
        <taxon>Pyramimonadales</taxon>
        <taxon>Pyramimonadaceae</taxon>
        <taxon>Cymbomonas</taxon>
    </lineage>
</organism>
<comment type="caution">
    <text evidence="2">The sequence shown here is derived from an EMBL/GenBank/DDBJ whole genome shotgun (WGS) entry which is preliminary data.</text>
</comment>
<evidence type="ECO:0000256" key="1">
    <source>
        <dbReference type="SAM" id="MobiDB-lite"/>
    </source>
</evidence>
<dbReference type="Gene3D" id="3.30.420.40">
    <property type="match status" value="1"/>
</dbReference>
<proteinExistence type="predicted"/>
<dbReference type="Proteomes" id="UP001190700">
    <property type="component" value="Unassembled WGS sequence"/>
</dbReference>
<feature type="non-terminal residue" evidence="2">
    <location>
        <position position="225"/>
    </location>
</feature>
<dbReference type="InterPro" id="IPR043129">
    <property type="entry name" value="ATPase_NBD"/>
</dbReference>
<name>A0AAE0FLG7_9CHLO</name>
<sequence length="225" mass="23904">MRSAFTTTSPTNADGQGGFGKDSRIAVEKTHGSAAGSEAEPSFWALRAVGDEDARALGIEIRATSIKAAIIDTLTGAFIDGASTKIKEANPEEVEAGVRKMVDHFQWKGTVGCSITKAVARGLGCHSHSFSALDRDVGNMLKTMIPDSVVVTMVHTEAAGYSELAFGLEKGDLKEDDHLVMVVTIGAAMGSVVYLNGHRMRNTGLNSKYLNDFEPNLAALQAKYP</sequence>
<feature type="region of interest" description="Disordered" evidence="1">
    <location>
        <begin position="1"/>
        <end position="22"/>
    </location>
</feature>
<dbReference type="AlphaFoldDB" id="A0AAE0FLG7"/>
<feature type="compositionally biased region" description="Polar residues" evidence="1">
    <location>
        <begin position="1"/>
        <end position="14"/>
    </location>
</feature>